<feature type="non-terminal residue" evidence="5">
    <location>
        <position position="144"/>
    </location>
</feature>
<dbReference type="PROSITE" id="PS51470">
    <property type="entry name" value="FG_GAP"/>
    <property type="match status" value="1"/>
</dbReference>
<dbReference type="Proteomes" id="UP000182798">
    <property type="component" value="Unassembled WGS sequence"/>
</dbReference>
<dbReference type="RefSeq" id="WP_198934630.1">
    <property type="nucleotide sequence ID" value="NZ_MIQH01001069.1"/>
</dbReference>
<dbReference type="Gene3D" id="2.130.10.130">
    <property type="entry name" value="Integrin alpha, N-terminal"/>
    <property type="match status" value="1"/>
</dbReference>
<dbReference type="PANTHER" id="PTHR23221">
    <property type="entry name" value="GLYCOSYLPHOSPHATIDYLINOSITOL PHOSPHOLIPASE D"/>
    <property type="match status" value="1"/>
</dbReference>
<proteinExistence type="predicted"/>
<protein>
    <recommendedName>
        <fullName evidence="7">Flagellar hook-length control protein FliK</fullName>
    </recommendedName>
</protein>
<comment type="caution">
    <text evidence="5">The sequence shown here is derived from an EMBL/GenBank/DDBJ whole genome shotgun (WGS) entry which is preliminary data.</text>
</comment>
<evidence type="ECO:0000256" key="3">
    <source>
        <dbReference type="ARBA" id="ARBA00022801"/>
    </source>
</evidence>
<keyword evidence="1" id="KW-0732">Signal</keyword>
<organism evidence="5 6">
    <name type="scientific">Bathymodiolus thermophilus thioautotrophic gill symbiont</name>
    <dbReference type="NCBI Taxonomy" id="2360"/>
    <lineage>
        <taxon>Bacteria</taxon>
        <taxon>Pseudomonadati</taxon>
        <taxon>Pseudomonadota</taxon>
        <taxon>Gammaproteobacteria</taxon>
        <taxon>sulfur-oxidizing symbionts</taxon>
    </lineage>
</organism>
<reference evidence="6" key="1">
    <citation type="submission" date="2016-09" db="EMBL/GenBank/DDBJ databases">
        <title>Genome Sequence of Bathymodiolus thermophilus sulfur-oxidizing gill endosymbiont.</title>
        <authorList>
            <person name="Ponnudurai R."/>
            <person name="Kleiner M."/>
            <person name="Sayavedra L."/>
            <person name="Thuermer A."/>
            <person name="Felbeck H."/>
            <person name="Schlueter R."/>
            <person name="Schweder T."/>
            <person name="Markert S."/>
        </authorList>
    </citation>
    <scope>NUCLEOTIDE SEQUENCE [LARGE SCALE GENOMIC DNA]</scope>
    <source>
        <strain evidence="6">BAT/CrabSpa'14</strain>
    </source>
</reference>
<feature type="non-terminal residue" evidence="5">
    <location>
        <position position="1"/>
    </location>
</feature>
<dbReference type="GO" id="GO:0016787">
    <property type="term" value="F:hydrolase activity"/>
    <property type="evidence" value="ECO:0007669"/>
    <property type="project" value="UniProtKB-KW"/>
</dbReference>
<dbReference type="PANTHER" id="PTHR23221:SF7">
    <property type="entry name" value="PHOSPHATIDYLINOSITOL-GLYCAN-SPECIFIC PHOSPHOLIPASE D"/>
    <property type="match status" value="1"/>
</dbReference>
<gene>
    <name evidence="5" type="ORF">BGC33_01675</name>
</gene>
<sequence>GDTNGYSISSAGDVNGDGLDDLIVGIYAEGSTGKENSGKSFVVFGKVDGAAVDLSNIDPASGVGTGGFVINGEKIGDLSGYSVSSAGDVNGDGLDDLIIGGMMTSEPKDHQLSKIFVAFGKKNSTSAIDLSVIDKGVGGFTIIG</sequence>
<dbReference type="AlphaFoldDB" id="A0A1J8PUL8"/>
<evidence type="ECO:0000313" key="5">
    <source>
        <dbReference type="EMBL" id="OJA03100.1"/>
    </source>
</evidence>
<keyword evidence="3" id="KW-0378">Hydrolase</keyword>
<dbReference type="InterPro" id="IPR013517">
    <property type="entry name" value="FG-GAP"/>
</dbReference>
<dbReference type="InterPro" id="IPR028994">
    <property type="entry name" value="Integrin_alpha_N"/>
</dbReference>
<dbReference type="SUPFAM" id="SSF69318">
    <property type="entry name" value="Integrin alpha N-terminal domain"/>
    <property type="match status" value="1"/>
</dbReference>
<dbReference type="Pfam" id="PF01839">
    <property type="entry name" value="FG-GAP"/>
    <property type="match status" value="2"/>
</dbReference>
<evidence type="ECO:0000256" key="4">
    <source>
        <dbReference type="ARBA" id="ARBA00023180"/>
    </source>
</evidence>
<dbReference type="InterPro" id="IPR013519">
    <property type="entry name" value="Int_alpha_beta-p"/>
</dbReference>
<keyword evidence="2" id="KW-0677">Repeat</keyword>
<dbReference type="EMBL" id="MIQH01001069">
    <property type="protein sequence ID" value="OJA03100.1"/>
    <property type="molecule type" value="Genomic_DNA"/>
</dbReference>
<dbReference type="SMART" id="SM00191">
    <property type="entry name" value="Int_alpha"/>
    <property type="match status" value="2"/>
</dbReference>
<evidence type="ECO:0008006" key="7">
    <source>
        <dbReference type="Google" id="ProtNLM"/>
    </source>
</evidence>
<evidence type="ECO:0000313" key="6">
    <source>
        <dbReference type="Proteomes" id="UP000182798"/>
    </source>
</evidence>
<keyword evidence="4" id="KW-0325">Glycoprotein</keyword>
<name>A0A1J8PUL8_9GAMM</name>
<evidence type="ECO:0000256" key="2">
    <source>
        <dbReference type="ARBA" id="ARBA00022737"/>
    </source>
</evidence>
<evidence type="ECO:0000256" key="1">
    <source>
        <dbReference type="ARBA" id="ARBA00022729"/>
    </source>
</evidence>
<accession>A0A1J8PUL8</accession>